<accession>A0A0E9SKP6</accession>
<feature type="compositionally biased region" description="Polar residues" evidence="1">
    <location>
        <begin position="1"/>
        <end position="13"/>
    </location>
</feature>
<name>A0A0E9SKP6_ANGAN</name>
<protein>
    <submittedName>
        <fullName evidence="2">Uncharacterized protein</fullName>
    </submittedName>
</protein>
<reference evidence="2" key="1">
    <citation type="submission" date="2014-11" db="EMBL/GenBank/DDBJ databases">
        <authorList>
            <person name="Amaro Gonzalez C."/>
        </authorList>
    </citation>
    <scope>NUCLEOTIDE SEQUENCE</scope>
</reference>
<dbReference type="AlphaFoldDB" id="A0A0E9SKP6"/>
<evidence type="ECO:0000313" key="2">
    <source>
        <dbReference type="EMBL" id="JAH41959.1"/>
    </source>
</evidence>
<proteinExistence type="predicted"/>
<dbReference type="EMBL" id="GBXM01066618">
    <property type="protein sequence ID" value="JAH41959.1"/>
    <property type="molecule type" value="Transcribed_RNA"/>
</dbReference>
<feature type="region of interest" description="Disordered" evidence="1">
    <location>
        <begin position="1"/>
        <end position="20"/>
    </location>
</feature>
<reference evidence="2" key="2">
    <citation type="journal article" date="2015" name="Fish Shellfish Immunol.">
        <title>Early steps in the European eel (Anguilla anguilla)-Vibrio vulnificus interaction in the gills: Role of the RtxA13 toxin.</title>
        <authorList>
            <person name="Callol A."/>
            <person name="Pajuelo D."/>
            <person name="Ebbesson L."/>
            <person name="Teles M."/>
            <person name="MacKenzie S."/>
            <person name="Amaro C."/>
        </authorList>
    </citation>
    <scope>NUCLEOTIDE SEQUENCE</scope>
</reference>
<organism evidence="2">
    <name type="scientific">Anguilla anguilla</name>
    <name type="common">European freshwater eel</name>
    <name type="synonym">Muraena anguilla</name>
    <dbReference type="NCBI Taxonomy" id="7936"/>
    <lineage>
        <taxon>Eukaryota</taxon>
        <taxon>Metazoa</taxon>
        <taxon>Chordata</taxon>
        <taxon>Craniata</taxon>
        <taxon>Vertebrata</taxon>
        <taxon>Euteleostomi</taxon>
        <taxon>Actinopterygii</taxon>
        <taxon>Neopterygii</taxon>
        <taxon>Teleostei</taxon>
        <taxon>Anguilliformes</taxon>
        <taxon>Anguillidae</taxon>
        <taxon>Anguilla</taxon>
    </lineage>
</organism>
<sequence length="20" mass="2216">MQNWRKNLQTHSAGTGVGQC</sequence>
<evidence type="ECO:0000256" key="1">
    <source>
        <dbReference type="SAM" id="MobiDB-lite"/>
    </source>
</evidence>